<protein>
    <submittedName>
        <fullName evidence="1">Uncharacterized protein</fullName>
    </submittedName>
</protein>
<dbReference type="EMBL" id="BARU01020302">
    <property type="protein sequence ID" value="GAH48188.1"/>
    <property type="molecule type" value="Genomic_DNA"/>
</dbReference>
<accession>X1HSC7</accession>
<dbReference type="AlphaFoldDB" id="X1HSC7"/>
<sequence>MIKVCILARCECCDENQLSRRFNQKKIQFEWIFEVSAAGLEPVTNGLKGHCSTIELRARLSRILSRAGYGRWWCWSKRRRQLAAEIVHSTWYR</sequence>
<evidence type="ECO:0000313" key="1">
    <source>
        <dbReference type="EMBL" id="GAH48188.1"/>
    </source>
</evidence>
<proteinExistence type="predicted"/>
<organism evidence="1">
    <name type="scientific">marine sediment metagenome</name>
    <dbReference type="NCBI Taxonomy" id="412755"/>
    <lineage>
        <taxon>unclassified sequences</taxon>
        <taxon>metagenomes</taxon>
        <taxon>ecological metagenomes</taxon>
    </lineage>
</organism>
<reference evidence="1" key="1">
    <citation type="journal article" date="2014" name="Front. Microbiol.">
        <title>High frequency of phylogenetically diverse reductive dehalogenase-homologous genes in deep subseafloor sedimentary metagenomes.</title>
        <authorList>
            <person name="Kawai M."/>
            <person name="Futagami T."/>
            <person name="Toyoda A."/>
            <person name="Takaki Y."/>
            <person name="Nishi S."/>
            <person name="Hori S."/>
            <person name="Arai W."/>
            <person name="Tsubouchi T."/>
            <person name="Morono Y."/>
            <person name="Uchiyama I."/>
            <person name="Ito T."/>
            <person name="Fujiyama A."/>
            <person name="Inagaki F."/>
            <person name="Takami H."/>
        </authorList>
    </citation>
    <scope>NUCLEOTIDE SEQUENCE</scope>
    <source>
        <strain evidence="1">Expedition CK06-06</strain>
    </source>
</reference>
<name>X1HSC7_9ZZZZ</name>
<gene>
    <name evidence="1" type="ORF">S03H2_33364</name>
</gene>
<comment type="caution">
    <text evidence="1">The sequence shown here is derived from an EMBL/GenBank/DDBJ whole genome shotgun (WGS) entry which is preliminary data.</text>
</comment>